<dbReference type="Pfam" id="PF00084">
    <property type="entry name" value="Sushi"/>
    <property type="match status" value="9"/>
</dbReference>
<feature type="disulfide bond" evidence="11">
    <location>
        <begin position="365"/>
        <end position="392"/>
    </location>
</feature>
<evidence type="ECO:0000256" key="10">
    <source>
        <dbReference type="PROSITE-ProRule" id="PRU00196"/>
    </source>
</evidence>
<dbReference type="PROSITE" id="PS50287">
    <property type="entry name" value="SRCR_2"/>
    <property type="match status" value="1"/>
</dbReference>
<sequence>MNIIMHCIVHMELCLFVDCIFLLLCQVPPMKAQSPREGSVRLRRGINSQSGYVEIFHSGQWGRVCDTAWDHNDAHVVCKQQGYNGAKFPATDFTELPNPGLPLVLDNLQCTGRETALADCNKGEWGPVENGCQTARVECMSYAAQYIGCFADDTDRLLSDYSRLCAQGKHDPRCAGCDHTNTACDSSIMTVEICIEICCTDNDFVYAGVEAGDECYCGDAAADYNRIGRLPEVLCNTQCSGNPEQSCGSDYKIDVYDCSSGCEAPTVDKPNLKTFPTMLQTTLYKTGEMLTFYCTPGYQLSGNATISCQPGGPWSAPVPDCVETTSTEIPAVSDPCSYPTTTPQNGQYLPEEVEYQPGSTVQLSCNSGYLTAGNPTLTCQSDGTWTTENHACPAVDCGPLPAFQHAIPSTSLTTYETTVTFTCEAGYQLSGDVTGKTCDASGGWAGEDPQCAGGSTCGSPPFPSRGLLIPFKPLYQPDETVKFSCFAGFEVDGATNATCRNDGTWSDSVPTCQMIDCGPLPVYQFVTPVTTATVFATSVTFRCDDNYHFANGATPFKTCDADGQWVGIDPVCELTTCPPLAKYSKAIQSTDVTVVNTVVTFTCETGNELQDSEPIPTKTCTSEGVWEGPDPVCRMIDCGPLPVYPFVTPVTTQTVFETSVTFQCDDNYQFANGATPFKTCDADGQWVGTDPVCELSTCPPLAKYSKAIQSTDVTVVNTVVTFTCETGNELQDSEPIPTKTCTSEGVWEGPDPVCRLVNCGPLDEAPPGVVVNATDYTFNSAVTYSCNNSDQIILGNATLYCLSNGNWSSDLPTCANGTIFTTAGVSKGAESNPGTTIPFFIWIVLLLLVVCLILLIASYIVYRVHTRSYKKYKKENSDNGLPSRGTQGVPLHGIAISDPHHLVHDNYAMSQDEEGDTGVASNESDLQDVSLGSESNYRYLGNAYAESLHSGSVQPSGTNDSGMYPSDPESNSLGTDVAGGAGAAHGEQAGDDRDGDKHEVAEKKDKDFIDDMLDSAKEKLDNCVVQ</sequence>
<feature type="domain" description="Sushi" evidence="16">
    <location>
        <begin position="455"/>
        <end position="514"/>
    </location>
</feature>
<evidence type="ECO:0000256" key="8">
    <source>
        <dbReference type="ARBA" id="ARBA00023157"/>
    </source>
</evidence>
<feature type="domain" description="Sushi" evidence="16">
    <location>
        <begin position="395"/>
        <end position="453"/>
    </location>
</feature>
<evidence type="ECO:0000313" key="18">
    <source>
        <dbReference type="EnsemblMetazoa" id="XP_038054938.1"/>
    </source>
</evidence>
<feature type="disulfide bond" evidence="11">
    <location>
        <begin position="698"/>
        <end position="741"/>
    </location>
</feature>
<evidence type="ECO:0000256" key="12">
    <source>
        <dbReference type="SAM" id="MobiDB-lite"/>
    </source>
</evidence>
<feature type="domain" description="Sushi" evidence="16">
    <location>
        <begin position="575"/>
        <end position="635"/>
    </location>
</feature>
<feature type="signal peptide" evidence="14">
    <location>
        <begin position="1"/>
        <end position="32"/>
    </location>
</feature>
<dbReference type="OrthoDB" id="406096at2759"/>
<feature type="region of interest" description="Disordered" evidence="12">
    <location>
        <begin position="950"/>
        <end position="1006"/>
    </location>
</feature>
<keyword evidence="6 13" id="KW-1133">Transmembrane helix</keyword>
<feature type="disulfide bond" evidence="10">
    <location>
        <begin position="110"/>
        <end position="120"/>
    </location>
</feature>
<dbReference type="InterPro" id="IPR001190">
    <property type="entry name" value="SRCR"/>
</dbReference>
<evidence type="ECO:0000256" key="11">
    <source>
        <dbReference type="PROSITE-ProRule" id="PRU00302"/>
    </source>
</evidence>
<keyword evidence="19" id="KW-1185">Reference proteome</keyword>
<dbReference type="Pfam" id="PF00530">
    <property type="entry name" value="SRCR"/>
    <property type="match status" value="1"/>
</dbReference>
<dbReference type="PANTHER" id="PTHR46393:SF7">
    <property type="entry name" value="COMPLEMENT C2"/>
    <property type="match status" value="1"/>
</dbReference>
<feature type="domain" description="Sushi" evidence="16">
    <location>
        <begin position="334"/>
        <end position="394"/>
    </location>
</feature>
<organism evidence="18 19">
    <name type="scientific">Patiria miniata</name>
    <name type="common">Bat star</name>
    <name type="synonym">Asterina miniata</name>
    <dbReference type="NCBI Taxonomy" id="46514"/>
    <lineage>
        <taxon>Eukaryota</taxon>
        <taxon>Metazoa</taxon>
        <taxon>Echinodermata</taxon>
        <taxon>Eleutherozoa</taxon>
        <taxon>Asterozoa</taxon>
        <taxon>Asteroidea</taxon>
        <taxon>Valvatacea</taxon>
        <taxon>Valvatida</taxon>
        <taxon>Asterinidae</taxon>
        <taxon>Patiria</taxon>
    </lineage>
</organism>
<dbReference type="OMA" id="MIDCGPL"/>
<feature type="disulfide bond" evidence="11">
    <location>
        <begin position="294"/>
        <end position="321"/>
    </location>
</feature>
<dbReference type="InterPro" id="IPR036772">
    <property type="entry name" value="SRCR-like_dom_sf"/>
</dbReference>
<evidence type="ECO:0000256" key="1">
    <source>
        <dbReference type="ARBA" id="ARBA00004167"/>
    </source>
</evidence>
<feature type="chain" id="PRO_5037087627" evidence="14">
    <location>
        <begin position="33"/>
        <end position="1026"/>
    </location>
</feature>
<dbReference type="SMART" id="SM00202">
    <property type="entry name" value="SR"/>
    <property type="match status" value="1"/>
</dbReference>
<keyword evidence="8 10" id="KW-1015">Disulfide bond</keyword>
<dbReference type="PROSITE" id="PS50923">
    <property type="entry name" value="SUSHI"/>
    <property type="match status" value="9"/>
</dbReference>
<reference evidence="18" key="1">
    <citation type="submission" date="2022-11" db="UniProtKB">
        <authorList>
            <consortium name="EnsemblMetazoa"/>
        </authorList>
    </citation>
    <scope>IDENTIFICATION</scope>
</reference>
<name>A0A913ZT54_PATMI</name>
<feature type="disulfide bond" evidence="11">
    <location>
        <begin position="485"/>
        <end position="512"/>
    </location>
</feature>
<feature type="domain" description="Sushi" evidence="16">
    <location>
        <begin position="636"/>
        <end position="695"/>
    </location>
</feature>
<evidence type="ECO:0000256" key="4">
    <source>
        <dbReference type="ARBA" id="ARBA00022729"/>
    </source>
</evidence>
<dbReference type="SMART" id="SM00321">
    <property type="entry name" value="WSC"/>
    <property type="match status" value="1"/>
</dbReference>
<feature type="domain" description="Sushi" evidence="16">
    <location>
        <begin position="260"/>
        <end position="323"/>
    </location>
</feature>
<evidence type="ECO:0000256" key="5">
    <source>
        <dbReference type="ARBA" id="ARBA00022737"/>
    </source>
</evidence>
<feature type="disulfide bond" evidence="10">
    <location>
        <begin position="78"/>
        <end position="139"/>
    </location>
</feature>
<dbReference type="PROSITE" id="PS00420">
    <property type="entry name" value="SRCR_1"/>
    <property type="match status" value="1"/>
</dbReference>
<dbReference type="Gene3D" id="3.10.250.10">
    <property type="entry name" value="SRCR-like domain"/>
    <property type="match status" value="1"/>
</dbReference>
<feature type="domain" description="Sushi" evidence="16">
    <location>
        <begin position="696"/>
        <end position="756"/>
    </location>
</feature>
<dbReference type="GeneID" id="119727145"/>
<evidence type="ECO:0000256" key="13">
    <source>
        <dbReference type="SAM" id="Phobius"/>
    </source>
</evidence>
<dbReference type="Proteomes" id="UP000887568">
    <property type="component" value="Unplaced"/>
</dbReference>
<evidence type="ECO:0000256" key="7">
    <source>
        <dbReference type="ARBA" id="ARBA00023136"/>
    </source>
</evidence>
<dbReference type="Gene3D" id="2.10.70.10">
    <property type="entry name" value="Complement Module, domain 1"/>
    <property type="match status" value="9"/>
</dbReference>
<evidence type="ECO:0000256" key="3">
    <source>
        <dbReference type="ARBA" id="ARBA00022692"/>
    </source>
</evidence>
<dbReference type="SMART" id="SM00032">
    <property type="entry name" value="CCP"/>
    <property type="match status" value="9"/>
</dbReference>
<comment type="caution">
    <text evidence="10">Lacks conserved residue(s) required for the propagation of feature annotation.</text>
</comment>
<feature type="disulfide bond" evidence="11">
    <location>
        <begin position="336"/>
        <end position="379"/>
    </location>
</feature>
<dbReference type="PROSITE" id="PS51212">
    <property type="entry name" value="WSC"/>
    <property type="match status" value="1"/>
</dbReference>
<dbReference type="AlphaFoldDB" id="A0A913ZT54"/>
<dbReference type="InterPro" id="IPR035976">
    <property type="entry name" value="Sushi/SCR/CCP_sf"/>
</dbReference>
<dbReference type="SUPFAM" id="SSF56487">
    <property type="entry name" value="SRCR-like"/>
    <property type="match status" value="1"/>
</dbReference>
<keyword evidence="5" id="KW-0677">Repeat</keyword>
<dbReference type="PANTHER" id="PTHR46393">
    <property type="entry name" value="SUSHI DOMAIN-CONTAINING PROTEIN"/>
    <property type="match status" value="1"/>
</dbReference>
<feature type="domain" description="Sushi" evidence="16">
    <location>
        <begin position="515"/>
        <end position="574"/>
    </location>
</feature>
<keyword evidence="7 13" id="KW-0472">Membrane</keyword>
<evidence type="ECO:0000256" key="6">
    <source>
        <dbReference type="ARBA" id="ARBA00022989"/>
    </source>
</evidence>
<evidence type="ECO:0000313" key="19">
    <source>
        <dbReference type="Proteomes" id="UP000887568"/>
    </source>
</evidence>
<feature type="disulfide bond" evidence="11">
    <location>
        <begin position="577"/>
        <end position="620"/>
    </location>
</feature>
<dbReference type="Pfam" id="PF01822">
    <property type="entry name" value="WSC"/>
    <property type="match status" value="1"/>
</dbReference>
<dbReference type="PRINTS" id="PR00258">
    <property type="entry name" value="SPERACTRCPTR"/>
</dbReference>
<dbReference type="RefSeq" id="XP_038054938.1">
    <property type="nucleotide sequence ID" value="XM_038199010.1"/>
</dbReference>
<evidence type="ECO:0000259" key="17">
    <source>
        <dbReference type="PROSITE" id="PS51212"/>
    </source>
</evidence>
<keyword evidence="9" id="KW-0325">Glycoprotein</keyword>
<evidence type="ECO:0000256" key="9">
    <source>
        <dbReference type="ARBA" id="ARBA00023180"/>
    </source>
</evidence>
<keyword evidence="4 14" id="KW-0732">Signal</keyword>
<dbReference type="InterPro" id="IPR002889">
    <property type="entry name" value="WSC_carb-bd"/>
</dbReference>
<dbReference type="FunFam" id="3.10.250.10:FF:000016">
    <property type="entry name" value="Scavenger receptor cysteine-rich protein type 12"/>
    <property type="match status" value="1"/>
</dbReference>
<evidence type="ECO:0000256" key="2">
    <source>
        <dbReference type="ARBA" id="ARBA00022659"/>
    </source>
</evidence>
<evidence type="ECO:0000256" key="14">
    <source>
        <dbReference type="SAM" id="SignalP"/>
    </source>
</evidence>
<feature type="domain" description="Sushi" evidence="16">
    <location>
        <begin position="757"/>
        <end position="816"/>
    </location>
</feature>
<proteinExistence type="predicted"/>
<dbReference type="EnsemblMetazoa" id="XM_038199010.1">
    <property type="protein sequence ID" value="XP_038054938.1"/>
    <property type="gene ID" value="LOC119727145"/>
</dbReference>
<accession>A0A913ZT54</accession>
<feature type="compositionally biased region" description="Basic and acidic residues" evidence="12">
    <location>
        <begin position="988"/>
        <end position="1006"/>
    </location>
</feature>
<keyword evidence="3 13" id="KW-0812">Transmembrane</keyword>
<evidence type="ECO:0000259" key="16">
    <source>
        <dbReference type="PROSITE" id="PS50923"/>
    </source>
</evidence>
<keyword evidence="2 11" id="KW-0768">Sushi</keyword>
<comment type="subcellular location">
    <subcellularLocation>
        <location evidence="1">Membrane</location>
        <topology evidence="1">Single-pass membrane protein</topology>
    </subcellularLocation>
</comment>
<feature type="domain" description="WSC" evidence="17">
    <location>
        <begin position="143"/>
        <end position="259"/>
    </location>
</feature>
<feature type="domain" description="SRCR" evidence="15">
    <location>
        <begin position="40"/>
        <end position="140"/>
    </location>
</feature>
<evidence type="ECO:0000259" key="15">
    <source>
        <dbReference type="PROSITE" id="PS50287"/>
    </source>
</evidence>
<dbReference type="InterPro" id="IPR000436">
    <property type="entry name" value="Sushi_SCR_CCP_dom"/>
</dbReference>
<protein>
    <submittedName>
        <fullName evidence="18">Uncharacterized protein</fullName>
    </submittedName>
</protein>
<dbReference type="CDD" id="cd00033">
    <property type="entry name" value="CCP"/>
    <property type="match status" value="6"/>
</dbReference>
<dbReference type="SUPFAM" id="SSF57535">
    <property type="entry name" value="Complement control module/SCR domain"/>
    <property type="match status" value="9"/>
</dbReference>
<dbReference type="GO" id="GO:0016020">
    <property type="term" value="C:membrane"/>
    <property type="evidence" value="ECO:0007669"/>
    <property type="project" value="UniProtKB-SubCell"/>
</dbReference>
<feature type="transmembrane region" description="Helical" evidence="13">
    <location>
        <begin position="839"/>
        <end position="862"/>
    </location>
</feature>
<feature type="compositionally biased region" description="Polar residues" evidence="12">
    <location>
        <begin position="950"/>
        <end position="961"/>
    </location>
</feature>